<name>A0A162SGG9_9CRUS</name>
<accession>A0A162SGG9</accession>
<proteinExistence type="predicted"/>
<organism evidence="1 2">
    <name type="scientific">Daphnia magna</name>
    <dbReference type="NCBI Taxonomy" id="35525"/>
    <lineage>
        <taxon>Eukaryota</taxon>
        <taxon>Metazoa</taxon>
        <taxon>Ecdysozoa</taxon>
        <taxon>Arthropoda</taxon>
        <taxon>Crustacea</taxon>
        <taxon>Branchiopoda</taxon>
        <taxon>Diplostraca</taxon>
        <taxon>Cladocera</taxon>
        <taxon>Anomopoda</taxon>
        <taxon>Daphniidae</taxon>
        <taxon>Daphnia</taxon>
    </lineage>
</organism>
<sequence>MVIRIPAAADNIISHLSLFCTIVAVIETMDSVVMSGDLLSEISRNPIRDVRQSCR</sequence>
<gene>
    <name evidence="1" type="ORF">APZ42_011831</name>
</gene>
<keyword evidence="2" id="KW-1185">Reference proteome</keyword>
<dbReference type="EMBL" id="LRGB01000026">
    <property type="protein sequence ID" value="KZS21274.1"/>
    <property type="molecule type" value="Genomic_DNA"/>
</dbReference>
<protein>
    <submittedName>
        <fullName evidence="1">Uncharacterized protein</fullName>
    </submittedName>
</protein>
<comment type="caution">
    <text evidence="1">The sequence shown here is derived from an EMBL/GenBank/DDBJ whole genome shotgun (WGS) entry which is preliminary data.</text>
</comment>
<dbReference type="AlphaFoldDB" id="A0A162SGG9"/>
<evidence type="ECO:0000313" key="2">
    <source>
        <dbReference type="Proteomes" id="UP000076858"/>
    </source>
</evidence>
<evidence type="ECO:0000313" key="1">
    <source>
        <dbReference type="EMBL" id="KZS21274.1"/>
    </source>
</evidence>
<reference evidence="1 2" key="1">
    <citation type="submission" date="2016-03" db="EMBL/GenBank/DDBJ databases">
        <title>EvidentialGene: Evidence-directed Construction of Genes on Genomes.</title>
        <authorList>
            <person name="Gilbert D.G."/>
            <person name="Choi J.-H."/>
            <person name="Mockaitis K."/>
            <person name="Colbourne J."/>
            <person name="Pfrender M."/>
        </authorList>
    </citation>
    <scope>NUCLEOTIDE SEQUENCE [LARGE SCALE GENOMIC DNA]</scope>
    <source>
        <strain evidence="1 2">Xinb3</strain>
        <tissue evidence="1">Complete organism</tissue>
    </source>
</reference>
<dbReference type="Proteomes" id="UP000076858">
    <property type="component" value="Unassembled WGS sequence"/>
</dbReference>